<dbReference type="OrthoDB" id="2509690at2"/>
<dbReference type="SUPFAM" id="SSF53850">
    <property type="entry name" value="Periplasmic binding protein-like II"/>
    <property type="match status" value="1"/>
</dbReference>
<accession>A0A3E0WD85</accession>
<keyword evidence="5" id="KW-0449">Lipoprotein</keyword>
<proteinExistence type="predicted"/>
<evidence type="ECO:0000256" key="2">
    <source>
        <dbReference type="ARBA" id="ARBA00022729"/>
    </source>
</evidence>
<feature type="chain" id="PRO_5039669873" description="ABC transporter substrate-binding protein" evidence="6">
    <location>
        <begin position="24"/>
        <end position="443"/>
    </location>
</feature>
<dbReference type="InterPro" id="IPR050490">
    <property type="entry name" value="Bact_solute-bd_prot1"/>
</dbReference>
<keyword evidence="1" id="KW-1003">Cell membrane</keyword>
<feature type="signal peptide" evidence="6">
    <location>
        <begin position="1"/>
        <end position="23"/>
    </location>
</feature>
<dbReference type="PANTHER" id="PTHR43649">
    <property type="entry name" value="ARABINOSE-BINDING PROTEIN-RELATED"/>
    <property type="match status" value="1"/>
</dbReference>
<evidence type="ECO:0000313" key="7">
    <source>
        <dbReference type="EMBL" id="RFA28098.1"/>
    </source>
</evidence>
<comment type="caution">
    <text evidence="7">The sequence shown here is derived from an EMBL/GenBank/DDBJ whole genome shotgun (WGS) entry which is preliminary data.</text>
</comment>
<dbReference type="Proteomes" id="UP000257080">
    <property type="component" value="Unassembled WGS sequence"/>
</dbReference>
<evidence type="ECO:0000313" key="8">
    <source>
        <dbReference type="Proteomes" id="UP000257080"/>
    </source>
</evidence>
<sequence length="443" mass="46678">MKRNRVLKGLALVAATSLLGGLAACSSSSGGDEGTAENPVTITFWDNNGGPDRTPLYQDIISKFEAQNPAIKVDYVGIPASDAATKYQTAVAGGSTPDVGIVVGWMASSLAAQSALTPLDDMLSSSDLNGHIAEDALTAAHGSSFDHKLYILPMTATPDTIWYRQDQFKAAGVSPPDTWADFYTAAKTLTNSGAGQYGFAMRGGAGSVNQLVPVAYSCSAISSFFDADDKTTLSDPKVASCLQQFADIYNVDTSQADVSYAYQDMITAFDSGKAAMVQHNLGSAANHVKAFGEGVAVAAPMPAATSSGARTLVAPTPEGPAVFSGSKHPDPAWKFTQFLLSHDINSQWNQTTNQIPGNSDSRADAWVAGNQPISVSIDALGDKANTIVTSPLYLPDWNSILTDMAQEWQAVLLKQTTAQQFASDWADKVNTAEAEYQTQFGGK</sequence>
<keyword evidence="2 6" id="KW-0732">Signal</keyword>
<organism evidence="7 8">
    <name type="scientific">Subtercola boreus</name>
    <dbReference type="NCBI Taxonomy" id="120213"/>
    <lineage>
        <taxon>Bacteria</taxon>
        <taxon>Bacillati</taxon>
        <taxon>Actinomycetota</taxon>
        <taxon>Actinomycetes</taxon>
        <taxon>Micrococcales</taxon>
        <taxon>Microbacteriaceae</taxon>
        <taxon>Subtercola</taxon>
    </lineage>
</organism>
<dbReference type="AlphaFoldDB" id="A0A3E0WD85"/>
<dbReference type="EMBL" id="NBXE01000017">
    <property type="protein sequence ID" value="RFA28098.1"/>
    <property type="molecule type" value="Genomic_DNA"/>
</dbReference>
<dbReference type="Pfam" id="PF01547">
    <property type="entry name" value="SBP_bac_1"/>
    <property type="match status" value="1"/>
</dbReference>
<evidence type="ECO:0008006" key="9">
    <source>
        <dbReference type="Google" id="ProtNLM"/>
    </source>
</evidence>
<evidence type="ECO:0000256" key="3">
    <source>
        <dbReference type="ARBA" id="ARBA00023136"/>
    </source>
</evidence>
<gene>
    <name evidence="7" type="ORF">B7R25_05110</name>
</gene>
<keyword evidence="4" id="KW-0564">Palmitate</keyword>
<evidence type="ECO:0000256" key="5">
    <source>
        <dbReference type="ARBA" id="ARBA00023288"/>
    </source>
</evidence>
<dbReference type="PANTHER" id="PTHR43649:SF33">
    <property type="entry name" value="POLYGALACTURONAN_RHAMNOGALACTURONAN-BINDING PROTEIN YTCQ"/>
    <property type="match status" value="1"/>
</dbReference>
<name>A0A3E0WD85_9MICO</name>
<dbReference type="PROSITE" id="PS51257">
    <property type="entry name" value="PROKAR_LIPOPROTEIN"/>
    <property type="match status" value="1"/>
</dbReference>
<dbReference type="CDD" id="cd13585">
    <property type="entry name" value="PBP2_TMBP_like"/>
    <property type="match status" value="1"/>
</dbReference>
<dbReference type="Gene3D" id="3.40.190.10">
    <property type="entry name" value="Periplasmic binding protein-like II"/>
    <property type="match status" value="1"/>
</dbReference>
<protein>
    <recommendedName>
        <fullName evidence="9">ABC transporter substrate-binding protein</fullName>
    </recommendedName>
</protein>
<evidence type="ECO:0000256" key="6">
    <source>
        <dbReference type="SAM" id="SignalP"/>
    </source>
</evidence>
<keyword evidence="3" id="KW-0472">Membrane</keyword>
<evidence type="ECO:0000256" key="1">
    <source>
        <dbReference type="ARBA" id="ARBA00022475"/>
    </source>
</evidence>
<evidence type="ECO:0000256" key="4">
    <source>
        <dbReference type="ARBA" id="ARBA00023139"/>
    </source>
</evidence>
<dbReference type="RefSeq" id="WP_116417891.1">
    <property type="nucleotide sequence ID" value="NZ_NBXC01000012.1"/>
</dbReference>
<dbReference type="InterPro" id="IPR006059">
    <property type="entry name" value="SBP"/>
</dbReference>
<reference evidence="7 8" key="1">
    <citation type="submission" date="2017-04" db="EMBL/GenBank/DDBJ databases">
        <title>Comparative genome analysis of Subtercola boreus.</title>
        <authorList>
            <person name="Cho Y.-J."/>
            <person name="Cho A."/>
            <person name="Kim O.-S."/>
            <person name="Lee J.-I."/>
        </authorList>
    </citation>
    <scope>NUCLEOTIDE SEQUENCE [LARGE SCALE GENOMIC DNA]</scope>
    <source>
        <strain evidence="7 8">P28004</strain>
    </source>
</reference>